<gene>
    <name evidence="3" type="ORF">POTOM_053535</name>
</gene>
<reference evidence="3" key="1">
    <citation type="journal article" date="2020" name="bioRxiv">
        <title>Hybrid origin of Populus tomentosa Carr. identified through genome sequencing and phylogenomic analysis.</title>
        <authorList>
            <person name="An X."/>
            <person name="Gao K."/>
            <person name="Chen Z."/>
            <person name="Li J."/>
            <person name="Yang X."/>
            <person name="Yang X."/>
            <person name="Zhou J."/>
            <person name="Guo T."/>
            <person name="Zhao T."/>
            <person name="Huang S."/>
            <person name="Miao D."/>
            <person name="Khan W.U."/>
            <person name="Rao P."/>
            <person name="Ye M."/>
            <person name="Lei B."/>
            <person name="Liao W."/>
            <person name="Wang J."/>
            <person name="Ji L."/>
            <person name="Li Y."/>
            <person name="Guo B."/>
            <person name="Mustafa N.S."/>
            <person name="Li S."/>
            <person name="Yun Q."/>
            <person name="Keller S.R."/>
            <person name="Mao J."/>
            <person name="Zhang R."/>
            <person name="Strauss S.H."/>
        </authorList>
    </citation>
    <scope>NUCLEOTIDE SEQUENCE</scope>
    <source>
        <strain evidence="3">GM15</strain>
        <tissue evidence="3">Leaf</tissue>
    </source>
</reference>
<evidence type="ECO:0000313" key="4">
    <source>
        <dbReference type="Proteomes" id="UP000886885"/>
    </source>
</evidence>
<dbReference type="PANTHER" id="PTHR33088">
    <property type="entry name" value="MUCIN-2"/>
    <property type="match status" value="1"/>
</dbReference>
<organism evidence="3 4">
    <name type="scientific">Populus tomentosa</name>
    <name type="common">Chinese white poplar</name>
    <dbReference type="NCBI Taxonomy" id="118781"/>
    <lineage>
        <taxon>Eukaryota</taxon>
        <taxon>Viridiplantae</taxon>
        <taxon>Streptophyta</taxon>
        <taxon>Embryophyta</taxon>
        <taxon>Tracheophyta</taxon>
        <taxon>Spermatophyta</taxon>
        <taxon>Magnoliopsida</taxon>
        <taxon>eudicotyledons</taxon>
        <taxon>Gunneridae</taxon>
        <taxon>Pentapetalae</taxon>
        <taxon>rosids</taxon>
        <taxon>fabids</taxon>
        <taxon>Malpighiales</taxon>
        <taxon>Salicaceae</taxon>
        <taxon>Saliceae</taxon>
        <taxon>Populus</taxon>
    </lineage>
</organism>
<keyword evidence="4" id="KW-1185">Reference proteome</keyword>
<evidence type="ECO:0000313" key="3">
    <source>
        <dbReference type="EMBL" id="KAG6742614.1"/>
    </source>
</evidence>
<feature type="region of interest" description="Disordered" evidence="1">
    <location>
        <begin position="43"/>
        <end position="63"/>
    </location>
</feature>
<dbReference type="Proteomes" id="UP000886885">
    <property type="component" value="Chromosome 17A"/>
</dbReference>
<dbReference type="EMBL" id="JAAWWB010000033">
    <property type="protein sequence ID" value="KAG6742614.1"/>
    <property type="molecule type" value="Genomic_DNA"/>
</dbReference>
<proteinExistence type="predicted"/>
<keyword evidence="2" id="KW-0732">Signal</keyword>
<accession>A0A8X8C7N3</accession>
<comment type="caution">
    <text evidence="3">The sequence shown here is derived from an EMBL/GenBank/DDBJ whole genome shotgun (WGS) entry which is preliminary data.</text>
</comment>
<sequence length="141" mass="15687">MASRKSFILAFFIALAFSSMTVSLAARHLLQLPTLPPLPSIPNLPQPTLPTLPTTQPSLPKPTLPPLPSIPTIPTIPTVPKFLSCDARRAEIWKRNQHQNTLSDNSATSKPYLDKLPLMHYFAIPETVIRKVIMLKKGYHS</sequence>
<feature type="signal peptide" evidence="2">
    <location>
        <begin position="1"/>
        <end position="25"/>
    </location>
</feature>
<dbReference type="InterPro" id="IPR044659">
    <property type="entry name" value="PELPK1_2"/>
</dbReference>
<evidence type="ECO:0008006" key="5">
    <source>
        <dbReference type="Google" id="ProtNLM"/>
    </source>
</evidence>
<evidence type="ECO:0000256" key="2">
    <source>
        <dbReference type="SAM" id="SignalP"/>
    </source>
</evidence>
<feature type="chain" id="PRO_5036446935" description="Hydroxyproline-rich glycoprotein family protein" evidence="2">
    <location>
        <begin position="26"/>
        <end position="141"/>
    </location>
</feature>
<name>A0A8X8C7N3_POPTO</name>
<protein>
    <recommendedName>
        <fullName evidence="5">Hydroxyproline-rich glycoprotein family protein</fullName>
    </recommendedName>
</protein>
<dbReference type="PANTHER" id="PTHR33088:SF82">
    <property type="entry name" value="HYDROXYPROLINE-RICH GLYCOPROTEIN FAMILY PROTEIN"/>
    <property type="match status" value="1"/>
</dbReference>
<dbReference type="AlphaFoldDB" id="A0A8X8C7N3"/>
<evidence type="ECO:0000256" key="1">
    <source>
        <dbReference type="SAM" id="MobiDB-lite"/>
    </source>
</evidence>